<keyword evidence="13 14" id="KW-0472">Membrane</keyword>
<evidence type="ECO:0000259" key="16">
    <source>
        <dbReference type="PROSITE" id="PS51371"/>
    </source>
</evidence>
<feature type="transmembrane region" description="Helical" evidence="14">
    <location>
        <begin position="107"/>
        <end position="129"/>
    </location>
</feature>
<dbReference type="Proteomes" id="UP000607281">
    <property type="component" value="Unassembled WGS sequence"/>
</dbReference>
<evidence type="ECO:0000256" key="7">
    <source>
        <dbReference type="ARBA" id="ARBA00022737"/>
    </source>
</evidence>
<dbReference type="PIRSF" id="PIRSF006404">
    <property type="entry name" value="UCP006404_Pept_M50_CBS"/>
    <property type="match status" value="1"/>
</dbReference>
<sequence length="373" mass="39809">MNGTIRVGNLFGIPFYIHPSWFLVLGLVTWSYGGGLSAQFPQLSGGLALILGLTTALLLFASVVAHELGHSFVAIRQGINVNSITLFIFGGLASLEQESKTPAGAFWVAIAGPLVSLLLCGIVTIIGVTTSITGPLAAILGVLASVNLALALFNLIPGLPLDGGNILKAIVWKLTGNPYKGVTFASRVGQIFGWIAIASGIFPILYFGSFANVWNLLIGFFLLQNAGNSAQFARVQEKLTGLTAADAVTTDSPVVCDHLSLREFADEQIVQGQNWRRFLVTNNEGQLVGAIALDDLRTIPTTLWAETQIQQVMRPIQSVTIKSNQPLLEVVQLLEQQKLSTLPVIHDNGVLVGILEKAAIIQLLRNGTQPNPA</sequence>
<evidence type="ECO:0000256" key="8">
    <source>
        <dbReference type="ARBA" id="ARBA00022801"/>
    </source>
</evidence>
<accession>A0ABR8CQ20</accession>
<comment type="caution">
    <text evidence="17">The sequence shown here is derived from an EMBL/GenBank/DDBJ whole genome shotgun (WGS) entry which is preliminary data.</text>
</comment>
<keyword evidence="4 14" id="KW-0645">Protease</keyword>
<keyword evidence="8 14" id="KW-0378">Hydrolase</keyword>
<dbReference type="PROSITE" id="PS51371">
    <property type="entry name" value="CBS"/>
    <property type="match status" value="1"/>
</dbReference>
<dbReference type="PANTHER" id="PTHR39188:SF3">
    <property type="entry name" value="STAGE IV SPORULATION PROTEIN FB"/>
    <property type="match status" value="1"/>
</dbReference>
<dbReference type="InterPro" id="IPR008915">
    <property type="entry name" value="Peptidase_M50"/>
</dbReference>
<evidence type="ECO:0000256" key="5">
    <source>
        <dbReference type="ARBA" id="ARBA00022692"/>
    </source>
</evidence>
<dbReference type="SMART" id="SM00116">
    <property type="entry name" value="CBS"/>
    <property type="match status" value="2"/>
</dbReference>
<keyword evidence="12 15" id="KW-0129">CBS domain</keyword>
<dbReference type="InterPro" id="IPR000644">
    <property type="entry name" value="CBS_dom"/>
</dbReference>
<comment type="cofactor">
    <cofactor evidence="14">
        <name>Zn(2+)</name>
        <dbReference type="ChEBI" id="CHEBI:29105"/>
    </cofactor>
    <text evidence="14">Binds 1 zinc ion per subunit.</text>
</comment>
<feature type="transmembrane region" description="Helical" evidence="14">
    <location>
        <begin position="191"/>
        <end position="223"/>
    </location>
</feature>
<keyword evidence="18" id="KW-1185">Reference proteome</keyword>
<gene>
    <name evidence="17" type="ORF">H6G18_13355</name>
</gene>
<reference evidence="17 18" key="1">
    <citation type="journal article" date="2020" name="ISME J.">
        <title>Comparative genomics reveals insights into cyanobacterial evolution and habitat adaptation.</title>
        <authorList>
            <person name="Chen M.Y."/>
            <person name="Teng W.K."/>
            <person name="Zhao L."/>
            <person name="Hu C.X."/>
            <person name="Zhou Y.K."/>
            <person name="Han B.P."/>
            <person name="Song L.R."/>
            <person name="Shu W.S."/>
        </authorList>
    </citation>
    <scope>NUCLEOTIDE SEQUENCE [LARGE SCALE GENOMIC DNA]</scope>
    <source>
        <strain evidence="17 18">FACHB-260</strain>
    </source>
</reference>
<evidence type="ECO:0000256" key="13">
    <source>
        <dbReference type="ARBA" id="ARBA00023136"/>
    </source>
</evidence>
<dbReference type="InterPro" id="IPR046342">
    <property type="entry name" value="CBS_dom_sf"/>
</dbReference>
<organism evidence="17 18">
    <name type="scientific">Anabaena subtropica FACHB-260</name>
    <dbReference type="NCBI Taxonomy" id="2692884"/>
    <lineage>
        <taxon>Bacteria</taxon>
        <taxon>Bacillati</taxon>
        <taxon>Cyanobacteriota</taxon>
        <taxon>Cyanophyceae</taxon>
        <taxon>Nostocales</taxon>
        <taxon>Nostocaceae</taxon>
        <taxon>Anabaena</taxon>
    </lineage>
</organism>
<evidence type="ECO:0000256" key="10">
    <source>
        <dbReference type="ARBA" id="ARBA00022989"/>
    </source>
</evidence>
<evidence type="ECO:0000256" key="9">
    <source>
        <dbReference type="ARBA" id="ARBA00022833"/>
    </source>
</evidence>
<dbReference type="SUPFAM" id="SSF54631">
    <property type="entry name" value="CBS-domain pair"/>
    <property type="match status" value="1"/>
</dbReference>
<keyword evidence="6 14" id="KW-0479">Metal-binding</keyword>
<feature type="transmembrane region" description="Helical" evidence="14">
    <location>
        <begin position="12"/>
        <end position="33"/>
    </location>
</feature>
<evidence type="ECO:0000313" key="17">
    <source>
        <dbReference type="EMBL" id="MBD2345129.1"/>
    </source>
</evidence>
<evidence type="ECO:0000256" key="15">
    <source>
        <dbReference type="PROSITE-ProRule" id="PRU00703"/>
    </source>
</evidence>
<dbReference type="PANTHER" id="PTHR39188">
    <property type="entry name" value="MEMBRANE-ASSOCIATED ZINC METALLOPROTEASE M50B"/>
    <property type="match status" value="1"/>
</dbReference>
<name>A0ABR8CQ20_9NOST</name>
<dbReference type="CDD" id="cd04639">
    <property type="entry name" value="CBS_pair_peptidase_M50"/>
    <property type="match status" value="1"/>
</dbReference>
<dbReference type="Gene3D" id="3.10.580.10">
    <property type="entry name" value="CBS-domain"/>
    <property type="match status" value="1"/>
</dbReference>
<dbReference type="InterPro" id="IPR016483">
    <property type="entry name" value="UCP006404_Pept_M50_CBS"/>
</dbReference>
<keyword evidence="5 14" id="KW-0812">Transmembrane</keyword>
<dbReference type="CDD" id="cd06164">
    <property type="entry name" value="S2P-M50_SpoIVFB_CBS"/>
    <property type="match status" value="1"/>
</dbReference>
<keyword evidence="10 14" id="KW-1133">Transmembrane helix</keyword>
<keyword evidence="7" id="KW-0677">Repeat</keyword>
<evidence type="ECO:0000256" key="12">
    <source>
        <dbReference type="ARBA" id="ARBA00023122"/>
    </source>
</evidence>
<evidence type="ECO:0000256" key="1">
    <source>
        <dbReference type="ARBA" id="ARBA00004651"/>
    </source>
</evidence>
<dbReference type="GO" id="GO:0008233">
    <property type="term" value="F:peptidase activity"/>
    <property type="evidence" value="ECO:0007669"/>
    <property type="project" value="UniProtKB-KW"/>
</dbReference>
<keyword evidence="9 14" id="KW-0862">Zinc</keyword>
<protein>
    <recommendedName>
        <fullName evidence="14">Zinc metalloprotease</fullName>
    </recommendedName>
</protein>
<comment type="similarity">
    <text evidence="2 14">Belongs to the peptidase M50B family.</text>
</comment>
<keyword evidence="3 14" id="KW-1003">Cell membrane</keyword>
<keyword evidence="11 14" id="KW-0482">Metalloprotease</keyword>
<evidence type="ECO:0000313" key="18">
    <source>
        <dbReference type="Proteomes" id="UP000607281"/>
    </source>
</evidence>
<evidence type="ECO:0000256" key="14">
    <source>
        <dbReference type="PIRNR" id="PIRNR006404"/>
    </source>
</evidence>
<feature type="domain" description="CBS" evidence="16">
    <location>
        <begin position="313"/>
        <end position="371"/>
    </location>
</feature>
<dbReference type="Pfam" id="PF02163">
    <property type="entry name" value="Peptidase_M50"/>
    <property type="match status" value="2"/>
</dbReference>
<evidence type="ECO:0000256" key="11">
    <source>
        <dbReference type="ARBA" id="ARBA00023049"/>
    </source>
</evidence>
<evidence type="ECO:0000256" key="2">
    <source>
        <dbReference type="ARBA" id="ARBA00007931"/>
    </source>
</evidence>
<evidence type="ECO:0000256" key="4">
    <source>
        <dbReference type="ARBA" id="ARBA00022670"/>
    </source>
</evidence>
<evidence type="ECO:0000256" key="6">
    <source>
        <dbReference type="ARBA" id="ARBA00022723"/>
    </source>
</evidence>
<evidence type="ECO:0000256" key="3">
    <source>
        <dbReference type="ARBA" id="ARBA00022475"/>
    </source>
</evidence>
<dbReference type="GO" id="GO:0006508">
    <property type="term" value="P:proteolysis"/>
    <property type="evidence" value="ECO:0007669"/>
    <property type="project" value="UniProtKB-KW"/>
</dbReference>
<proteinExistence type="inferred from homology"/>
<dbReference type="RefSeq" id="WP_190407572.1">
    <property type="nucleotide sequence ID" value="NZ_JACJRF010000020.1"/>
</dbReference>
<feature type="transmembrane region" description="Helical" evidence="14">
    <location>
        <begin position="77"/>
        <end position="95"/>
    </location>
</feature>
<comment type="subcellular location">
    <subcellularLocation>
        <location evidence="1 14">Cell membrane</location>
        <topology evidence="1 14">Multi-pass membrane protein</topology>
    </subcellularLocation>
</comment>
<feature type="transmembrane region" description="Helical" evidence="14">
    <location>
        <begin position="136"/>
        <end position="156"/>
    </location>
</feature>
<dbReference type="Pfam" id="PF00571">
    <property type="entry name" value="CBS"/>
    <property type="match status" value="1"/>
</dbReference>
<feature type="transmembrane region" description="Helical" evidence="14">
    <location>
        <begin position="45"/>
        <end position="65"/>
    </location>
</feature>
<dbReference type="EMBL" id="JACJRF010000020">
    <property type="protein sequence ID" value="MBD2345129.1"/>
    <property type="molecule type" value="Genomic_DNA"/>
</dbReference>